<gene>
    <name evidence="2" type="ORF">P7K49_038114</name>
</gene>
<sequence length="160" mass="16386">MVPTVFGPGAGDVLTWPRRESSRPASAALRGAHLRAVSSLLLVRPPLCSLQLQEEKEARRRSPWTPRAYSRPGAAPAGSASPAARQSLSYPLRPFPAAPRCAALRSAPCPPIPAGAQPGAAGAAPRCGHRALGPRSSGVSPQGTFRGPEGASCLRGNGAA</sequence>
<dbReference type="EMBL" id="JASSZA010000023">
    <property type="protein sequence ID" value="KAK2082878.1"/>
    <property type="molecule type" value="Genomic_DNA"/>
</dbReference>
<feature type="region of interest" description="Disordered" evidence="1">
    <location>
        <begin position="112"/>
        <end position="160"/>
    </location>
</feature>
<organism evidence="2 3">
    <name type="scientific">Saguinus oedipus</name>
    <name type="common">Cotton-top tamarin</name>
    <name type="synonym">Oedipomidas oedipus</name>
    <dbReference type="NCBI Taxonomy" id="9490"/>
    <lineage>
        <taxon>Eukaryota</taxon>
        <taxon>Metazoa</taxon>
        <taxon>Chordata</taxon>
        <taxon>Craniata</taxon>
        <taxon>Vertebrata</taxon>
        <taxon>Euteleostomi</taxon>
        <taxon>Mammalia</taxon>
        <taxon>Eutheria</taxon>
        <taxon>Euarchontoglires</taxon>
        <taxon>Primates</taxon>
        <taxon>Haplorrhini</taxon>
        <taxon>Platyrrhini</taxon>
        <taxon>Cebidae</taxon>
        <taxon>Callitrichinae</taxon>
        <taxon>Saguinus</taxon>
    </lineage>
</organism>
<keyword evidence="3" id="KW-1185">Reference proteome</keyword>
<protein>
    <submittedName>
        <fullName evidence="2">Uncharacterized protein</fullName>
    </submittedName>
</protein>
<feature type="region of interest" description="Disordered" evidence="1">
    <location>
        <begin position="54"/>
        <end position="86"/>
    </location>
</feature>
<comment type="caution">
    <text evidence="2">The sequence shown here is derived from an EMBL/GenBank/DDBJ whole genome shotgun (WGS) entry which is preliminary data.</text>
</comment>
<reference evidence="2 3" key="1">
    <citation type="submission" date="2023-05" db="EMBL/GenBank/DDBJ databases">
        <title>B98-5 Cell Line De Novo Hybrid Assembly: An Optical Mapping Approach.</title>
        <authorList>
            <person name="Kananen K."/>
            <person name="Auerbach J.A."/>
            <person name="Kautto E."/>
            <person name="Blachly J.S."/>
        </authorList>
    </citation>
    <scope>NUCLEOTIDE SEQUENCE [LARGE SCALE GENOMIC DNA]</scope>
    <source>
        <strain evidence="2">B95-8</strain>
        <tissue evidence="2">Cell line</tissue>
    </source>
</reference>
<name>A0ABQ9TDQ9_SAGOE</name>
<feature type="compositionally biased region" description="Low complexity" evidence="1">
    <location>
        <begin position="114"/>
        <end position="125"/>
    </location>
</feature>
<evidence type="ECO:0000313" key="3">
    <source>
        <dbReference type="Proteomes" id="UP001266305"/>
    </source>
</evidence>
<evidence type="ECO:0000313" key="2">
    <source>
        <dbReference type="EMBL" id="KAK2082878.1"/>
    </source>
</evidence>
<evidence type="ECO:0000256" key="1">
    <source>
        <dbReference type="SAM" id="MobiDB-lite"/>
    </source>
</evidence>
<proteinExistence type="predicted"/>
<accession>A0ABQ9TDQ9</accession>
<feature type="compositionally biased region" description="Low complexity" evidence="1">
    <location>
        <begin position="66"/>
        <end position="85"/>
    </location>
</feature>
<dbReference type="Proteomes" id="UP001266305">
    <property type="component" value="Unassembled WGS sequence"/>
</dbReference>